<evidence type="ECO:0000313" key="3">
    <source>
        <dbReference type="Proteomes" id="UP000036987"/>
    </source>
</evidence>
<accession>A0A0K9PXG8</accession>
<dbReference type="Proteomes" id="UP000036987">
    <property type="component" value="Unassembled WGS sequence"/>
</dbReference>
<dbReference type="OMA" id="EMEGCVV"/>
<evidence type="ECO:0000313" key="2">
    <source>
        <dbReference type="EMBL" id="KMZ73691.1"/>
    </source>
</evidence>
<dbReference type="Pfam" id="PF05811">
    <property type="entry name" value="DUF842"/>
    <property type="match status" value="1"/>
</dbReference>
<comment type="caution">
    <text evidence="2">The sequence shown here is derived from an EMBL/GenBank/DDBJ whole genome shotgun (WGS) entry which is preliminary data.</text>
</comment>
<reference evidence="3" key="1">
    <citation type="journal article" date="2016" name="Nature">
        <title>The genome of the seagrass Zostera marina reveals angiosperm adaptation to the sea.</title>
        <authorList>
            <person name="Olsen J.L."/>
            <person name="Rouze P."/>
            <person name="Verhelst B."/>
            <person name="Lin Y.-C."/>
            <person name="Bayer T."/>
            <person name="Collen J."/>
            <person name="Dattolo E."/>
            <person name="De Paoli E."/>
            <person name="Dittami S."/>
            <person name="Maumus F."/>
            <person name="Michel G."/>
            <person name="Kersting A."/>
            <person name="Lauritano C."/>
            <person name="Lohaus R."/>
            <person name="Toepel M."/>
            <person name="Tonon T."/>
            <person name="Vanneste K."/>
            <person name="Amirebrahimi M."/>
            <person name="Brakel J."/>
            <person name="Bostroem C."/>
            <person name="Chovatia M."/>
            <person name="Grimwood J."/>
            <person name="Jenkins J.W."/>
            <person name="Jueterbock A."/>
            <person name="Mraz A."/>
            <person name="Stam W.T."/>
            <person name="Tice H."/>
            <person name="Bornberg-Bauer E."/>
            <person name="Green P.J."/>
            <person name="Pearson G.A."/>
            <person name="Procaccini G."/>
            <person name="Duarte C.M."/>
            <person name="Schmutz J."/>
            <person name="Reusch T.B.H."/>
            <person name="Van de Peer Y."/>
        </authorList>
    </citation>
    <scope>NUCLEOTIDE SEQUENCE [LARGE SCALE GENOMIC DNA]</scope>
    <source>
        <strain evidence="3">cv. Finnish</strain>
    </source>
</reference>
<dbReference type="AlphaFoldDB" id="A0A0K9PXG8"/>
<protein>
    <recommendedName>
        <fullName evidence="4">Protein FAM136A</fullName>
    </recommendedName>
</protein>
<evidence type="ECO:0000256" key="1">
    <source>
        <dbReference type="ARBA" id="ARBA00009952"/>
    </source>
</evidence>
<dbReference type="InterPro" id="IPR008560">
    <property type="entry name" value="DUF842_euk"/>
</dbReference>
<dbReference type="STRING" id="29655.A0A0K9PXG8"/>
<proteinExistence type="inferred from homology"/>
<comment type="similarity">
    <text evidence="1">Belongs to the FAM136 family.</text>
</comment>
<dbReference type="OrthoDB" id="9975421at2759"/>
<keyword evidence="3" id="KW-1185">Reference proteome</keyword>
<dbReference type="EMBL" id="LFYR01000550">
    <property type="protein sequence ID" value="KMZ73691.1"/>
    <property type="molecule type" value="Genomic_DNA"/>
</dbReference>
<name>A0A0K9PXG8_ZOSMR</name>
<dbReference type="GO" id="GO:0005737">
    <property type="term" value="C:cytoplasm"/>
    <property type="evidence" value="ECO:0000318"/>
    <property type="project" value="GO_Central"/>
</dbReference>
<sequence length="151" mass="17599">MEHLAATEEKMVTERLKKKLEDVNRAITTQLAPVQDHVNFTLQRLYFKCAYECFDRRMRQEEIANCVEHCSLPALNANNFVETEMAKFQERLNRSMMVCQDRFESAKLRRMDTSAVGELESCVDQAIQDSIQVLPLVVSRFKKVLSINEEH</sequence>
<organism evidence="2 3">
    <name type="scientific">Zostera marina</name>
    <name type="common">Eelgrass</name>
    <dbReference type="NCBI Taxonomy" id="29655"/>
    <lineage>
        <taxon>Eukaryota</taxon>
        <taxon>Viridiplantae</taxon>
        <taxon>Streptophyta</taxon>
        <taxon>Embryophyta</taxon>
        <taxon>Tracheophyta</taxon>
        <taxon>Spermatophyta</taxon>
        <taxon>Magnoliopsida</taxon>
        <taxon>Liliopsida</taxon>
        <taxon>Zosteraceae</taxon>
        <taxon>Zostera</taxon>
    </lineage>
</organism>
<gene>
    <name evidence="2" type="ORF">ZOSMA_143G00120</name>
</gene>
<dbReference type="PANTHER" id="PTHR21096">
    <property type="entry name" value="PROTEIN FAM136A"/>
    <property type="match status" value="1"/>
</dbReference>
<evidence type="ECO:0008006" key="4">
    <source>
        <dbReference type="Google" id="ProtNLM"/>
    </source>
</evidence>
<dbReference type="PANTHER" id="PTHR21096:SF0">
    <property type="entry name" value="PROTEIN FAM136A"/>
    <property type="match status" value="1"/>
</dbReference>